<feature type="compositionally biased region" description="Basic and acidic residues" evidence="3">
    <location>
        <begin position="44"/>
        <end position="54"/>
    </location>
</feature>
<feature type="region of interest" description="Disordered" evidence="3">
    <location>
        <begin position="527"/>
        <end position="576"/>
    </location>
</feature>
<feature type="region of interest" description="Disordered" evidence="3">
    <location>
        <begin position="1"/>
        <end position="54"/>
    </location>
</feature>
<feature type="compositionally biased region" description="Low complexity" evidence="3">
    <location>
        <begin position="334"/>
        <end position="354"/>
    </location>
</feature>
<dbReference type="PROSITE" id="PS50008">
    <property type="entry name" value="PIPLC_Y_DOMAIN"/>
    <property type="match status" value="1"/>
</dbReference>
<protein>
    <recommendedName>
        <fullName evidence="8">CCHC-type domain-containing protein</fullName>
    </recommendedName>
</protein>
<dbReference type="InterPro" id="IPR001878">
    <property type="entry name" value="Znf_CCHC"/>
</dbReference>
<dbReference type="EMBL" id="JBANRG010000038">
    <property type="protein sequence ID" value="KAK7448533.1"/>
    <property type="molecule type" value="Genomic_DNA"/>
</dbReference>
<keyword evidence="2" id="KW-0863">Zinc-finger</keyword>
<evidence type="ECO:0008006" key="8">
    <source>
        <dbReference type="Google" id="ProtNLM"/>
    </source>
</evidence>
<feature type="region of interest" description="Disordered" evidence="3">
    <location>
        <begin position="329"/>
        <end position="361"/>
    </location>
</feature>
<evidence type="ECO:0000313" key="6">
    <source>
        <dbReference type="EMBL" id="KAK7448533.1"/>
    </source>
</evidence>
<gene>
    <name evidence="6" type="ORF">VKT23_013797</name>
</gene>
<dbReference type="Proteomes" id="UP001498398">
    <property type="component" value="Unassembled WGS sequence"/>
</dbReference>
<dbReference type="InterPro" id="IPR036875">
    <property type="entry name" value="Znf_CCHC_sf"/>
</dbReference>
<evidence type="ECO:0000259" key="5">
    <source>
        <dbReference type="PROSITE" id="PS50158"/>
    </source>
</evidence>
<feature type="compositionally biased region" description="Basic and acidic residues" evidence="3">
    <location>
        <begin position="564"/>
        <end position="576"/>
    </location>
</feature>
<keyword evidence="2" id="KW-0479">Metal-binding</keyword>
<feature type="compositionally biased region" description="Acidic residues" evidence="3">
    <location>
        <begin position="552"/>
        <end position="563"/>
    </location>
</feature>
<dbReference type="PROSITE" id="PS50158">
    <property type="entry name" value="ZF_CCHC"/>
    <property type="match status" value="1"/>
</dbReference>
<evidence type="ECO:0000256" key="2">
    <source>
        <dbReference type="PROSITE-ProRule" id="PRU00047"/>
    </source>
</evidence>
<organism evidence="6 7">
    <name type="scientific">Marasmiellus scandens</name>
    <dbReference type="NCBI Taxonomy" id="2682957"/>
    <lineage>
        <taxon>Eukaryota</taxon>
        <taxon>Fungi</taxon>
        <taxon>Dikarya</taxon>
        <taxon>Basidiomycota</taxon>
        <taxon>Agaricomycotina</taxon>
        <taxon>Agaricomycetes</taxon>
        <taxon>Agaricomycetidae</taxon>
        <taxon>Agaricales</taxon>
        <taxon>Marasmiineae</taxon>
        <taxon>Omphalotaceae</taxon>
        <taxon>Marasmiellus</taxon>
    </lineage>
</organism>
<keyword evidence="1" id="KW-0507">mRNA processing</keyword>
<feature type="domain" description="CCHC-type" evidence="5">
    <location>
        <begin position="367"/>
        <end position="382"/>
    </location>
</feature>
<feature type="region of interest" description="Disordered" evidence="3">
    <location>
        <begin position="245"/>
        <end position="271"/>
    </location>
</feature>
<comment type="caution">
    <text evidence="6">The sequence shown here is derived from an EMBL/GenBank/DDBJ whole genome shotgun (WGS) entry which is preliminary data.</text>
</comment>
<feature type="domain" description="PI-PLC Y-box" evidence="4">
    <location>
        <begin position="68"/>
        <end position="128"/>
    </location>
</feature>
<reference evidence="6 7" key="1">
    <citation type="submission" date="2024-01" db="EMBL/GenBank/DDBJ databases">
        <title>A draft genome for the cacao thread blight pathogen Marasmiellus scandens.</title>
        <authorList>
            <person name="Baruah I.K."/>
            <person name="Leung J."/>
            <person name="Bukari Y."/>
            <person name="Amoako-Attah I."/>
            <person name="Meinhardt L.W."/>
            <person name="Bailey B.A."/>
            <person name="Cohen S.P."/>
        </authorList>
    </citation>
    <scope>NUCLEOTIDE SEQUENCE [LARGE SCALE GENOMIC DNA]</scope>
    <source>
        <strain evidence="6 7">GH-19</strain>
    </source>
</reference>
<keyword evidence="7" id="KW-1185">Reference proteome</keyword>
<proteinExistence type="predicted"/>
<evidence type="ECO:0000313" key="7">
    <source>
        <dbReference type="Proteomes" id="UP001498398"/>
    </source>
</evidence>
<dbReference type="SUPFAM" id="SSF57756">
    <property type="entry name" value="Retrovirus zinc finger-like domains"/>
    <property type="match status" value="1"/>
</dbReference>
<evidence type="ECO:0000256" key="3">
    <source>
        <dbReference type="SAM" id="MobiDB-lite"/>
    </source>
</evidence>
<name>A0ABR1J3T8_9AGAR</name>
<evidence type="ECO:0000259" key="4">
    <source>
        <dbReference type="PROSITE" id="PS50008"/>
    </source>
</evidence>
<evidence type="ECO:0000256" key="1">
    <source>
        <dbReference type="ARBA" id="ARBA00022664"/>
    </source>
</evidence>
<sequence length="576" mass="66480">MNSQTFRHLIHTPRNTPEVENMSHHEDEEPQAANLKVAGMPKPLSREAPKLRSGQDPREFFKHLDDLFEEFSVTEDASKKYYVCSYSDEKMVFKIRATKGYKNGTYDQWKRNILRYYPGATDEDRSSMTYLREVLKPFKDLDASSYKEWLTLTFEATPVIQAILKAHKGLNSDIANMIFDCSEESFAHAVKTRVRMTGYYKEHENFQDSDEENAAYSSDDDIFEQDDPYRWKDILKEALRLSKSNKSSRAGGIPSSNSKPASVNNTSVTQSQLGIKTELANVITELHITANAMKDSAKAQTESSRLMAKEQTESFKEIVKIFQQSMQMPTNTVQHQHQQSATSTNQSNNHSHSNWNRSVKPSDSDMCYFCEKPGHVILNCPDCLEMIERKLLRRQDNRIVMRDGGPLPRFPKELTYKERIEAFFEKEEQEQLRLRAQNMFSTGSQFNPHPAYTPPQTQFQQNYWQPPAPDPREVTVIHGGTRQFLQANDTLEAENRELRRQLMMRDIGDYGTSYKFYGQLPVGNNGPANSQYLYHPPASQKSKSSKRQAYVQEDENEESDDEQESRTHRGFEKVQG</sequence>
<accession>A0ABR1J3T8</accession>
<dbReference type="InterPro" id="IPR001711">
    <property type="entry name" value="PLipase_C_Pinositol-sp_Y"/>
</dbReference>
<keyword evidence="2" id="KW-0862">Zinc</keyword>